<accession>A0A1X2CRR4</accession>
<dbReference type="GeneID" id="93494702"/>
<name>A0A1X2CRR4_9MYCO</name>
<evidence type="ECO:0000259" key="1">
    <source>
        <dbReference type="Pfam" id="PF00934"/>
    </source>
</evidence>
<dbReference type="InterPro" id="IPR038332">
    <property type="entry name" value="PPE_sf"/>
</dbReference>
<dbReference type="OrthoDB" id="4731449at2"/>
<dbReference type="SUPFAM" id="SSF140459">
    <property type="entry name" value="PE/PPE dimer-like"/>
    <property type="match status" value="1"/>
</dbReference>
<dbReference type="Pfam" id="PF00934">
    <property type="entry name" value="PE"/>
    <property type="match status" value="1"/>
</dbReference>
<dbReference type="EMBL" id="LQPQ01000085">
    <property type="protein sequence ID" value="ORW78059.1"/>
    <property type="molecule type" value="Genomic_DNA"/>
</dbReference>
<dbReference type="FunFam" id="1.10.287.850:FF:000001">
    <property type="entry name" value="PE_PGRS39"/>
    <property type="match status" value="1"/>
</dbReference>
<protein>
    <recommendedName>
        <fullName evidence="1">PE domain-containing protein</fullName>
    </recommendedName>
</protein>
<comment type="caution">
    <text evidence="2">The sequence shown here is derived from an EMBL/GenBank/DDBJ whole genome shotgun (WGS) entry which is preliminary data.</text>
</comment>
<evidence type="ECO:0000313" key="3">
    <source>
        <dbReference type="Proteomes" id="UP000193087"/>
    </source>
</evidence>
<dbReference type="Proteomes" id="UP000193087">
    <property type="component" value="Unassembled WGS sequence"/>
</dbReference>
<dbReference type="AlphaFoldDB" id="A0A1X2CRR4"/>
<keyword evidence="3" id="KW-1185">Reference proteome</keyword>
<feature type="domain" description="PE" evidence="1">
    <location>
        <begin position="4"/>
        <end position="94"/>
    </location>
</feature>
<proteinExistence type="predicted"/>
<dbReference type="RefSeq" id="WP_085250779.1">
    <property type="nucleotide sequence ID" value="NZ_JACKSL010000102.1"/>
</dbReference>
<dbReference type="InterPro" id="IPR000084">
    <property type="entry name" value="PE-PGRS_N"/>
</dbReference>
<sequence>MWYVTVAPEAVMAAASDLANLGSTISVANAAAAAPTTSVVAAAQDEVSTAIAALFGGHAQQFQALSAKAVAFHDQFVQALTGGAASYVKAEAANLLRLMVGDHAGAFGAAALSNAAAAAPAADIGGELLGRLFGAGFKAFETAVESLARIAGQQADGAVQTARLAKLAMQTKQIVTNGVKLIAQDGAELYTNGQELVQFGGRFPGLYGREAVLNISNDAQWLRNVWGVDQQTLRSLLGSQLHVFARGEGLAQSYFQKVGNDIYQIETNAQGQIIRSFVTTEAIFKRWVAMTVNGARSTVFPRL</sequence>
<organism evidence="2 3">
    <name type="scientific">Mycobacterium riyadhense</name>
    <dbReference type="NCBI Taxonomy" id="486698"/>
    <lineage>
        <taxon>Bacteria</taxon>
        <taxon>Bacillati</taxon>
        <taxon>Actinomycetota</taxon>
        <taxon>Actinomycetes</taxon>
        <taxon>Mycobacteriales</taxon>
        <taxon>Mycobacteriaceae</taxon>
        <taxon>Mycobacterium</taxon>
    </lineage>
</organism>
<evidence type="ECO:0000313" key="2">
    <source>
        <dbReference type="EMBL" id="ORW78059.1"/>
    </source>
</evidence>
<dbReference type="Gene3D" id="1.10.287.850">
    <property type="entry name" value="HP0062-like domain"/>
    <property type="match status" value="1"/>
</dbReference>
<gene>
    <name evidence="2" type="ORF">AWC22_20195</name>
</gene>
<reference evidence="2 3" key="1">
    <citation type="submission" date="2016-01" db="EMBL/GenBank/DDBJ databases">
        <title>The new phylogeny of the genus Mycobacterium.</title>
        <authorList>
            <person name="Tarcisio F."/>
            <person name="Conor M."/>
            <person name="Antonella G."/>
            <person name="Elisabetta G."/>
            <person name="Giulia F.S."/>
            <person name="Sara T."/>
            <person name="Anna F."/>
            <person name="Clotilde B."/>
            <person name="Roberto B."/>
            <person name="Veronica D.S."/>
            <person name="Fabio R."/>
            <person name="Monica P."/>
            <person name="Olivier J."/>
            <person name="Enrico T."/>
            <person name="Nicola S."/>
        </authorList>
    </citation>
    <scope>NUCLEOTIDE SEQUENCE [LARGE SCALE GENOMIC DNA]</scope>
    <source>
        <strain evidence="2 3">DSM 45176</strain>
    </source>
</reference>
<dbReference type="STRING" id="486698.AWC22_20195"/>